<feature type="region of interest" description="Disordered" evidence="8">
    <location>
        <begin position="196"/>
        <end position="218"/>
    </location>
</feature>
<dbReference type="PANTHER" id="PTHR35011:SF4">
    <property type="entry name" value="SLL1102 PROTEIN"/>
    <property type="match status" value="1"/>
</dbReference>
<organism evidence="11">
    <name type="scientific">bioreactor metagenome</name>
    <dbReference type="NCBI Taxonomy" id="1076179"/>
    <lineage>
        <taxon>unclassified sequences</taxon>
        <taxon>metagenomes</taxon>
        <taxon>ecological metagenomes</taxon>
    </lineage>
</organism>
<evidence type="ECO:0000259" key="10">
    <source>
        <dbReference type="Pfam" id="PF04290"/>
    </source>
</evidence>
<proteinExistence type="predicted"/>
<dbReference type="GO" id="GO:0005886">
    <property type="term" value="C:plasma membrane"/>
    <property type="evidence" value="ECO:0007669"/>
    <property type="project" value="UniProtKB-SubCell"/>
</dbReference>
<evidence type="ECO:0000313" key="11">
    <source>
        <dbReference type="EMBL" id="MPM30724.1"/>
    </source>
</evidence>
<evidence type="ECO:0000256" key="1">
    <source>
        <dbReference type="ARBA" id="ARBA00004429"/>
    </source>
</evidence>
<keyword evidence="5 9" id="KW-0812">Transmembrane</keyword>
<keyword evidence="2" id="KW-0813">Transport</keyword>
<dbReference type="EMBL" id="VSSQ01005870">
    <property type="protein sequence ID" value="MPM30724.1"/>
    <property type="molecule type" value="Genomic_DNA"/>
</dbReference>
<evidence type="ECO:0000256" key="3">
    <source>
        <dbReference type="ARBA" id="ARBA00022475"/>
    </source>
</evidence>
<keyword evidence="7 9" id="KW-0472">Membrane</keyword>
<gene>
    <name evidence="11" type="ORF">SDC9_77274</name>
</gene>
<dbReference type="InterPro" id="IPR055348">
    <property type="entry name" value="DctQ"/>
</dbReference>
<dbReference type="InterPro" id="IPR007387">
    <property type="entry name" value="TRAP_DctQ"/>
</dbReference>
<evidence type="ECO:0000256" key="7">
    <source>
        <dbReference type="ARBA" id="ARBA00023136"/>
    </source>
</evidence>
<keyword evidence="3" id="KW-1003">Cell membrane</keyword>
<keyword evidence="6 9" id="KW-1133">Transmembrane helix</keyword>
<dbReference type="AlphaFoldDB" id="A0A644YXL0"/>
<evidence type="ECO:0000256" key="9">
    <source>
        <dbReference type="SAM" id="Phobius"/>
    </source>
</evidence>
<sequence length="218" mass="24799">MKPIKMICRGIDTFTEWTGRVFAFISLLTLAVIIFEVFMRRILNSPQIWTMDMIVMSFGCYVVLISAFGFLRKSFVAVDVLYAMLPGIVRHILHIVTYCIFFVPFAFKLTPVAYRFFLKAYTTNELSYSVWQPPTWPVKLALFVGLTLLCIQGVSEILKHVDWIVEYFRNGRKEPQIDEGPSAIETVILENGGHKLDADQIEGSSPPDASSDTGKEEK</sequence>
<evidence type="ECO:0000256" key="8">
    <source>
        <dbReference type="SAM" id="MobiDB-lite"/>
    </source>
</evidence>
<comment type="subcellular location">
    <subcellularLocation>
        <location evidence="1">Cell inner membrane</location>
        <topology evidence="1">Multi-pass membrane protein</topology>
    </subcellularLocation>
</comment>
<comment type="caution">
    <text evidence="11">The sequence shown here is derived from an EMBL/GenBank/DDBJ whole genome shotgun (WGS) entry which is preliminary data.</text>
</comment>
<protein>
    <recommendedName>
        <fullName evidence="10">Tripartite ATP-independent periplasmic transporters DctQ component domain-containing protein</fullName>
    </recommendedName>
</protein>
<evidence type="ECO:0000256" key="4">
    <source>
        <dbReference type="ARBA" id="ARBA00022519"/>
    </source>
</evidence>
<dbReference type="Pfam" id="PF04290">
    <property type="entry name" value="DctQ"/>
    <property type="match status" value="1"/>
</dbReference>
<feature type="transmembrane region" description="Helical" evidence="9">
    <location>
        <begin position="21"/>
        <end position="42"/>
    </location>
</feature>
<evidence type="ECO:0000256" key="2">
    <source>
        <dbReference type="ARBA" id="ARBA00022448"/>
    </source>
</evidence>
<dbReference type="PANTHER" id="PTHR35011">
    <property type="entry name" value="2,3-DIKETO-L-GULONATE TRAP TRANSPORTER SMALL PERMEASE PROTEIN YIAM"/>
    <property type="match status" value="1"/>
</dbReference>
<reference evidence="11" key="1">
    <citation type="submission" date="2019-08" db="EMBL/GenBank/DDBJ databases">
        <authorList>
            <person name="Kucharzyk K."/>
            <person name="Murdoch R.W."/>
            <person name="Higgins S."/>
            <person name="Loffler F."/>
        </authorList>
    </citation>
    <scope>NUCLEOTIDE SEQUENCE</scope>
</reference>
<evidence type="ECO:0000256" key="5">
    <source>
        <dbReference type="ARBA" id="ARBA00022692"/>
    </source>
</evidence>
<accession>A0A644YXL0</accession>
<evidence type="ECO:0000256" key="6">
    <source>
        <dbReference type="ARBA" id="ARBA00022989"/>
    </source>
</evidence>
<feature type="domain" description="Tripartite ATP-independent periplasmic transporters DctQ component" evidence="10">
    <location>
        <begin position="31"/>
        <end position="160"/>
    </location>
</feature>
<name>A0A644YXL0_9ZZZZ</name>
<keyword evidence="4" id="KW-0997">Cell inner membrane</keyword>
<feature type="transmembrane region" description="Helical" evidence="9">
    <location>
        <begin position="92"/>
        <end position="116"/>
    </location>
</feature>
<feature type="transmembrane region" description="Helical" evidence="9">
    <location>
        <begin position="48"/>
        <end position="71"/>
    </location>
</feature>